<proteinExistence type="predicted"/>
<dbReference type="InterPro" id="IPR013762">
    <property type="entry name" value="Integrase-like_cat_sf"/>
</dbReference>
<dbReference type="Proteomes" id="UP001302257">
    <property type="component" value="Chromosome"/>
</dbReference>
<evidence type="ECO:0000313" key="3">
    <source>
        <dbReference type="Proteomes" id="UP001302257"/>
    </source>
</evidence>
<accession>A0ABZ0AZ63</accession>
<sequence>MTIKQLTYQVLLEDLERQVQYRHLNKFTAANRRTALRNLLKALNLNESDVVGNELRPYFQKALEVFSSWMRNQGRSERSISNARADIKPFRNAVIEFDELNAYENGQPTDFSKMVISILKGLTIKAVARESGIPENMLRGWAKGRRPLKSNFRFVHRFESFFGIEKGALISLVSTTQNFWKHPDNPAVHKIEYRELQRERSMSMYRLKVPPDSSFREEWRNLIKYKTDLVPSLERSPGGRWTLSALPIAFNRTVAWWLYLNNAEVPAAGACASSVFSYLGWLSIPAPAGPGIPECQTQTLAWFISSKYVQEYLEWLKVRAGDKHSRSVTTFLAIVTWLVRPGNGYLFQQDGFEHKLPHGTVQGTWKAACEKQYAFIQRYKTAVHSEVTVSRDPFDPIRSVIELNQPMEAVADMIGRMRADRPITSPLAEAIWARDILIIKFFVSNPLRLRNMASLTWSPNYINGYKPKDKCAIYKKTDGSWWVSVPKGLSKTRSKLNKQDYDAPLQETAWKDLERYLTVHRPLLLRWPSELLFIAKEPKAKNGTYQGRGNEEFVLTQGHTPFMAMSRRVSYLTRKYLWNSPGVGAHGMRHIVATSILKCDGGDIKTAALVLNDAEKTVFKHYSGMRSGDGNKKMGELLKKTFDRM</sequence>
<organism evidence="2 3">
    <name type="scientific">Rhodoferax mekongensis</name>
    <dbReference type="NCBI Taxonomy" id="3068341"/>
    <lineage>
        <taxon>Bacteria</taxon>
        <taxon>Pseudomonadati</taxon>
        <taxon>Pseudomonadota</taxon>
        <taxon>Betaproteobacteria</taxon>
        <taxon>Burkholderiales</taxon>
        <taxon>Comamonadaceae</taxon>
        <taxon>Rhodoferax</taxon>
    </lineage>
</organism>
<name>A0ABZ0AZ63_9BURK</name>
<keyword evidence="1" id="KW-0233">DNA recombination</keyword>
<dbReference type="InterPro" id="IPR001387">
    <property type="entry name" value="Cro/C1-type_HTH"/>
</dbReference>
<gene>
    <name evidence="2" type="ORF">RAN89_13880</name>
</gene>
<evidence type="ECO:0000256" key="1">
    <source>
        <dbReference type="ARBA" id="ARBA00023172"/>
    </source>
</evidence>
<evidence type="ECO:0000313" key="2">
    <source>
        <dbReference type="EMBL" id="WNO03992.1"/>
    </source>
</evidence>
<dbReference type="InterPro" id="IPR011010">
    <property type="entry name" value="DNA_brk_join_enz"/>
</dbReference>
<keyword evidence="3" id="KW-1185">Reference proteome</keyword>
<reference evidence="2 3" key="1">
    <citation type="submission" date="2023-08" db="EMBL/GenBank/DDBJ databases">
        <title>Rhodoferax potami sp. nov. and Rhodoferax mekongensis sp. nov., isolated from the Mekong River in Thailand.</title>
        <authorList>
            <person name="Kitikhun S."/>
            <person name="Charoenyingcharoen P."/>
            <person name="Siriarchawattana P."/>
            <person name="Likhitrattanapisal S."/>
            <person name="Nilsakha T."/>
            <person name="Chanpet A."/>
            <person name="Rattanawaree P."/>
            <person name="Ingsriswang S."/>
        </authorList>
    </citation>
    <scope>NUCLEOTIDE SEQUENCE [LARGE SCALE GENOMIC DNA]</scope>
    <source>
        <strain evidence="2 3">TBRC 17307</strain>
    </source>
</reference>
<dbReference type="Gene3D" id="1.10.443.10">
    <property type="entry name" value="Intergrase catalytic core"/>
    <property type="match status" value="1"/>
</dbReference>
<dbReference type="EMBL" id="CP132507">
    <property type="protein sequence ID" value="WNO03992.1"/>
    <property type="molecule type" value="Genomic_DNA"/>
</dbReference>
<dbReference type="CDD" id="cd00093">
    <property type="entry name" value="HTH_XRE"/>
    <property type="match status" value="1"/>
</dbReference>
<dbReference type="RefSeq" id="WP_313866863.1">
    <property type="nucleotide sequence ID" value="NZ_CP132507.1"/>
</dbReference>
<evidence type="ECO:0008006" key="4">
    <source>
        <dbReference type="Google" id="ProtNLM"/>
    </source>
</evidence>
<protein>
    <recommendedName>
        <fullName evidence="4">Tyr recombinase domain-containing protein</fullName>
    </recommendedName>
</protein>
<dbReference type="SUPFAM" id="SSF56349">
    <property type="entry name" value="DNA breaking-rejoining enzymes"/>
    <property type="match status" value="1"/>
</dbReference>